<dbReference type="EMBL" id="JAHUTJ010001533">
    <property type="protein sequence ID" value="MED6264739.1"/>
    <property type="molecule type" value="Genomic_DNA"/>
</dbReference>
<protein>
    <recommendedName>
        <fullName evidence="3">Secreted protein</fullName>
    </recommendedName>
</protein>
<keyword evidence="2" id="KW-1185">Reference proteome</keyword>
<name>A0ABU7CPX9_9TELE</name>
<dbReference type="Proteomes" id="UP001352852">
    <property type="component" value="Unassembled WGS sequence"/>
</dbReference>
<evidence type="ECO:0000313" key="2">
    <source>
        <dbReference type="Proteomes" id="UP001352852"/>
    </source>
</evidence>
<reference evidence="1 2" key="1">
    <citation type="submission" date="2021-06" db="EMBL/GenBank/DDBJ databases">
        <authorList>
            <person name="Palmer J.M."/>
        </authorList>
    </citation>
    <scope>NUCLEOTIDE SEQUENCE [LARGE SCALE GENOMIC DNA]</scope>
    <source>
        <strain evidence="1 2">CL_MEX2019</strain>
        <tissue evidence="1">Muscle</tissue>
    </source>
</reference>
<gene>
    <name evidence="1" type="ORF">CHARACLAT_017909</name>
</gene>
<proteinExistence type="predicted"/>
<comment type="caution">
    <text evidence="1">The sequence shown here is derived from an EMBL/GenBank/DDBJ whole genome shotgun (WGS) entry which is preliminary data.</text>
</comment>
<organism evidence="1 2">
    <name type="scientific">Characodon lateralis</name>
    <dbReference type="NCBI Taxonomy" id="208331"/>
    <lineage>
        <taxon>Eukaryota</taxon>
        <taxon>Metazoa</taxon>
        <taxon>Chordata</taxon>
        <taxon>Craniata</taxon>
        <taxon>Vertebrata</taxon>
        <taxon>Euteleostomi</taxon>
        <taxon>Actinopterygii</taxon>
        <taxon>Neopterygii</taxon>
        <taxon>Teleostei</taxon>
        <taxon>Neoteleostei</taxon>
        <taxon>Acanthomorphata</taxon>
        <taxon>Ovalentaria</taxon>
        <taxon>Atherinomorphae</taxon>
        <taxon>Cyprinodontiformes</taxon>
        <taxon>Goodeidae</taxon>
        <taxon>Characodon</taxon>
    </lineage>
</organism>
<evidence type="ECO:0000313" key="1">
    <source>
        <dbReference type="EMBL" id="MED6264739.1"/>
    </source>
</evidence>
<evidence type="ECO:0008006" key="3">
    <source>
        <dbReference type="Google" id="ProtNLM"/>
    </source>
</evidence>
<accession>A0ABU7CPX9</accession>
<sequence>MHIITVTLSLSLLYNPITHHCDRKHLNLQLTPVIVRPVLTYVRLYLRACLLLLDSPVNICLMVDGSHSSVSWLLYFSFKMTVPNGHPCYQLQLLLSRQR</sequence>